<comment type="caution">
    <text evidence="1">The sequence shown here is derived from an EMBL/GenBank/DDBJ whole genome shotgun (WGS) entry which is preliminary data.</text>
</comment>
<gene>
    <name evidence="1" type="ORF">Tci_019270</name>
</gene>
<evidence type="ECO:0000313" key="1">
    <source>
        <dbReference type="EMBL" id="GEU47292.1"/>
    </source>
</evidence>
<sequence>MEDTMLEFIEVCRQKEFHCMHDNFDDPIESAHNSKLLSINLESHRLDKKKQEVKNIIEQPPERGTRIAKSFQNFRVIHNNSTSLNNTSQISPVYTIAPVLPTGEPEYSLSMGYEHLSTISKTEFDEVIKSSAKNLLPIPSENEVTSDDENECDVPVKDEFFLVFTNFSNPLLDDNDDFTSSDAEFDFLEEFSGPLMPTSIADEEHIMREHTEYINLMERLFTINPCTHPMENSNIIVETLPTSPILIEEGNSQREEIDIFTSTDKLLPLSIKSEDYDLESDINVLEELLVDDTISLSENESIHFDHQDNPSFSCPPQEPSDDKFNFEPNLGEVISAVMNNIDELNEDECFDPGGEINVFVNVEDDDYFSFMFVIRIFLPYIIYPEVSPLLHSVGSEDTIFDHGISV</sequence>
<evidence type="ECO:0008006" key="2">
    <source>
        <dbReference type="Google" id="ProtNLM"/>
    </source>
</evidence>
<proteinExistence type="predicted"/>
<name>A0A6L2KF16_TANCI</name>
<organism evidence="1">
    <name type="scientific">Tanacetum cinerariifolium</name>
    <name type="common">Dalmatian daisy</name>
    <name type="synonym">Chrysanthemum cinerariifolium</name>
    <dbReference type="NCBI Taxonomy" id="118510"/>
    <lineage>
        <taxon>Eukaryota</taxon>
        <taxon>Viridiplantae</taxon>
        <taxon>Streptophyta</taxon>
        <taxon>Embryophyta</taxon>
        <taxon>Tracheophyta</taxon>
        <taxon>Spermatophyta</taxon>
        <taxon>Magnoliopsida</taxon>
        <taxon>eudicotyledons</taxon>
        <taxon>Gunneridae</taxon>
        <taxon>Pentapetalae</taxon>
        <taxon>asterids</taxon>
        <taxon>campanulids</taxon>
        <taxon>Asterales</taxon>
        <taxon>Asteraceae</taxon>
        <taxon>Asteroideae</taxon>
        <taxon>Anthemideae</taxon>
        <taxon>Anthemidinae</taxon>
        <taxon>Tanacetum</taxon>
    </lineage>
</organism>
<protein>
    <recommendedName>
        <fullName evidence="2">Reverse transcriptase domain-containing protein</fullName>
    </recommendedName>
</protein>
<dbReference type="EMBL" id="BKCJ010002250">
    <property type="protein sequence ID" value="GEU47292.1"/>
    <property type="molecule type" value="Genomic_DNA"/>
</dbReference>
<dbReference type="AlphaFoldDB" id="A0A6L2KF16"/>
<accession>A0A6L2KF16</accession>
<reference evidence="1" key="1">
    <citation type="journal article" date="2019" name="Sci. Rep.">
        <title>Draft genome of Tanacetum cinerariifolium, the natural source of mosquito coil.</title>
        <authorList>
            <person name="Yamashiro T."/>
            <person name="Shiraishi A."/>
            <person name="Satake H."/>
            <person name="Nakayama K."/>
        </authorList>
    </citation>
    <scope>NUCLEOTIDE SEQUENCE</scope>
</reference>